<dbReference type="EMBL" id="SNXO01000016">
    <property type="protein sequence ID" value="TDP56351.1"/>
    <property type="molecule type" value="Genomic_DNA"/>
</dbReference>
<dbReference type="AlphaFoldDB" id="A0A4R6Q2E7"/>
<proteinExistence type="predicted"/>
<dbReference type="Proteomes" id="UP000295500">
    <property type="component" value="Unassembled WGS sequence"/>
</dbReference>
<sequence>MMQKRKYKISKKRLAVDIVCLAAVLALIAFGVNRVFFADKGDDVTGVSVEKELTTAVDDTAEHEKLLAKAIKASPMVKAAVPNIGYKGGKKFWTYCGYSGHIDWCACFASWCGGQNGYIDDGKMEEFVYVPYGVNWFKEKKRWKDVGYKPTSGSLIFFDWDEDGTANHVGIVEYYHDGIVYTIEGNRDDTCIEGHYSLNSKKILGYGIINE</sequence>
<evidence type="ECO:0000313" key="3">
    <source>
        <dbReference type="Proteomes" id="UP000295500"/>
    </source>
</evidence>
<dbReference type="Pfam" id="PF05257">
    <property type="entry name" value="CHAP"/>
    <property type="match status" value="1"/>
</dbReference>
<dbReference type="OrthoDB" id="9812962at2"/>
<name>A0A4R6Q2E7_9FIRM</name>
<gene>
    <name evidence="2" type="ORF">EV211_11614</name>
</gene>
<feature type="domain" description="Peptidase C51" evidence="1">
    <location>
        <begin position="98"/>
        <end position="186"/>
    </location>
</feature>
<organism evidence="2 3">
    <name type="scientific">Aminicella lysinilytica</name>
    <dbReference type="NCBI Taxonomy" id="433323"/>
    <lineage>
        <taxon>Bacteria</taxon>
        <taxon>Bacillati</taxon>
        <taxon>Bacillota</taxon>
        <taxon>Clostridia</taxon>
        <taxon>Peptostreptococcales</taxon>
        <taxon>Anaerovoracaceae</taxon>
        <taxon>Aminicella</taxon>
    </lineage>
</organism>
<reference evidence="2 3" key="1">
    <citation type="submission" date="2019-03" db="EMBL/GenBank/DDBJ databases">
        <title>Genomic Encyclopedia of Type Strains, Phase IV (KMG-IV): sequencing the most valuable type-strain genomes for metagenomic binning, comparative biology and taxonomic classification.</title>
        <authorList>
            <person name="Goeker M."/>
        </authorList>
    </citation>
    <scope>NUCLEOTIDE SEQUENCE [LARGE SCALE GENOMIC DNA]</scope>
    <source>
        <strain evidence="2 3">DSM 28287</strain>
    </source>
</reference>
<comment type="caution">
    <text evidence="2">The sequence shown here is derived from an EMBL/GenBank/DDBJ whole genome shotgun (WGS) entry which is preliminary data.</text>
</comment>
<dbReference type="SUPFAM" id="SSF54001">
    <property type="entry name" value="Cysteine proteinases"/>
    <property type="match status" value="1"/>
</dbReference>
<accession>A0A4R6Q2E7</accession>
<protein>
    <submittedName>
        <fullName evidence="2">CHAP domain-containing protein</fullName>
    </submittedName>
</protein>
<keyword evidence="3" id="KW-1185">Reference proteome</keyword>
<dbReference type="RefSeq" id="WP_133528403.1">
    <property type="nucleotide sequence ID" value="NZ_SNXO01000016.1"/>
</dbReference>
<evidence type="ECO:0000313" key="2">
    <source>
        <dbReference type="EMBL" id="TDP56351.1"/>
    </source>
</evidence>
<dbReference type="InterPro" id="IPR007921">
    <property type="entry name" value="CHAP_dom"/>
</dbReference>
<dbReference type="InterPro" id="IPR038765">
    <property type="entry name" value="Papain-like_cys_pep_sf"/>
</dbReference>
<evidence type="ECO:0000259" key="1">
    <source>
        <dbReference type="Pfam" id="PF05257"/>
    </source>
</evidence>